<comment type="caution">
    <text evidence="2">The sequence shown here is derived from an EMBL/GenBank/DDBJ whole genome shotgun (WGS) entry which is preliminary data.</text>
</comment>
<sequence length="145" mass="15850">MINRSSAILTSSLDSQGIFDSFVGELRKAVDVSWAAVALTEDSDLYFLALSSEIGSAWKVGERVPIKGTATEWVVTHKKAMVESDLSQESQFVMAESYLKQGVRSIAHLPLIAKGRAIGSLIVASRHPNAYSRTHIVFLEQLVSQ</sequence>
<protein>
    <recommendedName>
        <fullName evidence="1">GAF domain-containing protein</fullName>
    </recommendedName>
</protein>
<feature type="domain" description="GAF" evidence="1">
    <location>
        <begin position="16"/>
        <end position="145"/>
    </location>
</feature>
<dbReference type="InterPro" id="IPR003018">
    <property type="entry name" value="GAF"/>
</dbReference>
<dbReference type="InterPro" id="IPR029016">
    <property type="entry name" value="GAF-like_dom_sf"/>
</dbReference>
<dbReference type="EMBL" id="BARV01039301">
    <property type="protein sequence ID" value="GAI55975.1"/>
    <property type="molecule type" value="Genomic_DNA"/>
</dbReference>
<evidence type="ECO:0000259" key="1">
    <source>
        <dbReference type="Pfam" id="PF01590"/>
    </source>
</evidence>
<name>X1QYR3_9ZZZZ</name>
<dbReference type="Gene3D" id="3.30.450.40">
    <property type="match status" value="1"/>
</dbReference>
<organism evidence="2">
    <name type="scientific">marine sediment metagenome</name>
    <dbReference type="NCBI Taxonomy" id="412755"/>
    <lineage>
        <taxon>unclassified sequences</taxon>
        <taxon>metagenomes</taxon>
        <taxon>ecological metagenomes</taxon>
    </lineage>
</organism>
<gene>
    <name evidence="2" type="ORF">S06H3_60275</name>
</gene>
<proteinExistence type="predicted"/>
<accession>X1QYR3</accession>
<reference evidence="2" key="1">
    <citation type="journal article" date="2014" name="Front. Microbiol.">
        <title>High frequency of phylogenetically diverse reductive dehalogenase-homologous genes in deep subseafloor sedimentary metagenomes.</title>
        <authorList>
            <person name="Kawai M."/>
            <person name="Futagami T."/>
            <person name="Toyoda A."/>
            <person name="Takaki Y."/>
            <person name="Nishi S."/>
            <person name="Hori S."/>
            <person name="Arai W."/>
            <person name="Tsubouchi T."/>
            <person name="Morono Y."/>
            <person name="Uchiyama I."/>
            <person name="Ito T."/>
            <person name="Fujiyama A."/>
            <person name="Inagaki F."/>
            <person name="Takami H."/>
        </authorList>
    </citation>
    <scope>NUCLEOTIDE SEQUENCE</scope>
    <source>
        <strain evidence="2">Expedition CK06-06</strain>
    </source>
</reference>
<dbReference type="SUPFAM" id="SSF55781">
    <property type="entry name" value="GAF domain-like"/>
    <property type="match status" value="1"/>
</dbReference>
<evidence type="ECO:0000313" key="2">
    <source>
        <dbReference type="EMBL" id="GAI55975.1"/>
    </source>
</evidence>
<dbReference type="Pfam" id="PF01590">
    <property type="entry name" value="GAF"/>
    <property type="match status" value="1"/>
</dbReference>
<dbReference type="AlphaFoldDB" id="X1QYR3"/>
<feature type="non-terminal residue" evidence="2">
    <location>
        <position position="145"/>
    </location>
</feature>